<dbReference type="PANTHER" id="PTHR40708:SF1">
    <property type="entry name" value="RIKEN CDNA 1700113H08 GENE"/>
    <property type="match status" value="1"/>
</dbReference>
<proteinExistence type="predicted"/>
<dbReference type="Proteomes" id="UP000236370">
    <property type="component" value="Unassembled WGS sequence"/>
</dbReference>
<comment type="caution">
    <text evidence="1">The sequence shown here is derived from an EMBL/GenBank/DDBJ whole genome shotgun (WGS) entry which is preliminary data.</text>
</comment>
<dbReference type="EMBL" id="NBAG03000240">
    <property type="protein sequence ID" value="PNI65108.1"/>
    <property type="molecule type" value="Genomic_DNA"/>
</dbReference>
<dbReference type="AlphaFoldDB" id="A0A2J8N013"/>
<name>A0A2J8N013_PANTR</name>
<accession>A0A2J8N013</accession>
<reference evidence="1 2" key="1">
    <citation type="submission" date="2017-12" db="EMBL/GenBank/DDBJ databases">
        <title>High-resolution comparative analysis of great ape genomes.</title>
        <authorList>
            <person name="Pollen A."/>
            <person name="Hastie A."/>
            <person name="Hormozdiari F."/>
            <person name="Dougherty M."/>
            <person name="Liu R."/>
            <person name="Chaisson M."/>
            <person name="Hoppe E."/>
            <person name="Hill C."/>
            <person name="Pang A."/>
            <person name="Hillier L."/>
            <person name="Baker C."/>
            <person name="Armstrong J."/>
            <person name="Shendure J."/>
            <person name="Paten B."/>
            <person name="Wilson R."/>
            <person name="Chao H."/>
            <person name="Schneider V."/>
            <person name="Ventura M."/>
            <person name="Kronenberg Z."/>
            <person name="Murali S."/>
            <person name="Gordon D."/>
            <person name="Cantsilieris S."/>
            <person name="Munson K."/>
            <person name="Nelson B."/>
            <person name="Raja A."/>
            <person name="Underwood J."/>
            <person name="Diekhans M."/>
            <person name="Fiddes I."/>
            <person name="Haussler D."/>
            <person name="Eichler E."/>
        </authorList>
    </citation>
    <scope>NUCLEOTIDE SEQUENCE [LARGE SCALE GENOMIC DNA]</scope>
    <source>
        <strain evidence="1">Yerkes chimp pedigree #C0471</strain>
    </source>
</reference>
<evidence type="ECO:0000313" key="1">
    <source>
        <dbReference type="EMBL" id="PNI65108.1"/>
    </source>
</evidence>
<gene>
    <name evidence="1" type="ORF">CK820_G0016072</name>
</gene>
<dbReference type="InterPro" id="IPR029288">
    <property type="entry name" value="DUF4607"/>
</dbReference>
<dbReference type="PANTHER" id="PTHR40708">
    <property type="entry name" value="RIKEN CDNA 1700113H08 GENE"/>
    <property type="match status" value="1"/>
</dbReference>
<sequence>MSTVICMKQREEEFLLTIRPFANRMQKSPCYIPIVSSATLWDRSTPSAKHIPCYERTSVPCSRFINHMKNFSESPKFCSLHFLNFPGSHHGQATQKLQGAMVLHLEE</sequence>
<organism evidence="1 2">
    <name type="scientific">Pan troglodytes</name>
    <name type="common">Chimpanzee</name>
    <dbReference type="NCBI Taxonomy" id="9598"/>
    <lineage>
        <taxon>Eukaryota</taxon>
        <taxon>Metazoa</taxon>
        <taxon>Chordata</taxon>
        <taxon>Craniata</taxon>
        <taxon>Vertebrata</taxon>
        <taxon>Euteleostomi</taxon>
        <taxon>Mammalia</taxon>
        <taxon>Eutheria</taxon>
        <taxon>Euarchontoglires</taxon>
        <taxon>Primates</taxon>
        <taxon>Haplorrhini</taxon>
        <taxon>Catarrhini</taxon>
        <taxon>Hominidae</taxon>
        <taxon>Pan</taxon>
    </lineage>
</organism>
<protein>
    <submittedName>
        <fullName evidence="1">C12orf42 isoform 5</fullName>
    </submittedName>
</protein>
<evidence type="ECO:0000313" key="2">
    <source>
        <dbReference type="Proteomes" id="UP000236370"/>
    </source>
</evidence>